<keyword evidence="3 7" id="KW-0812">Transmembrane</keyword>
<dbReference type="Pfam" id="PF06271">
    <property type="entry name" value="RDD"/>
    <property type="match status" value="1"/>
</dbReference>
<dbReference type="PANTHER" id="PTHR36115:SF4">
    <property type="entry name" value="MEMBRANE PROTEIN"/>
    <property type="match status" value="1"/>
</dbReference>
<evidence type="ECO:0000256" key="6">
    <source>
        <dbReference type="SAM" id="MobiDB-lite"/>
    </source>
</evidence>
<sequence length="698" mass="69637">MTDRPYPGGSTQSLAADTAGPTPGYYPDPSIPGFVRYWGGSAWVPGTSRPAPAPGEVLEPPRFVARYVAQAPQVATARYVPPPVVPEPGETGPVYFDETSAGTSFAMASDGREVPDVPQAPQTPHAELELRARGDVASRGRAGTGAGAGAAEGVAVGPEPELEALPMPQPGAMLRPVTPESWARADALGGFGGFGGFAGFAEGAVPQPGMAGEPWGDPGWGPAEGALAGTDRPSEPAAEPVAGPVAGDAGRPVVDAGPRPVRELLPSRPPVSEPEPELLRVEVEVAAEVSELPVQPSPEPGWPAEDFGWRADPLAQRGLLETGNAPRWVTWGVDQAESGSEETEPGTAPAAAAGGVLDGGPVSAAPWDGAVAGGVPRAAGGPEAEAAAEATAGGSWEAESARGRVAEPRIGEGGVAERADSGGQTVGRQRSVPETARSAGGAGAAAKGAGVGGAVPGAGVSGAPRPGAGGGAGTGAGSGAGAGVGASAGGARSAGAAVPRARAGAATPKATPAAGRPQQRRTGGPAAAAGRRGGVAAPVVAGLGRRLVARAVDTAVFAVVAVAAGVPLLGSALAHVQEKVERAQEAARLAGRHTQVWLVDSVTLGKFGALLGVLVLLGVVYEILPTSRTGQTFGKRLARIKVVDAAGSRPPRVGRSVARWLVRQVGVLLVLGLLSPLLDRRTRRAWHDRAARTRVVRA</sequence>
<feature type="region of interest" description="Disordered" evidence="6">
    <location>
        <begin position="335"/>
        <end position="450"/>
    </location>
</feature>
<dbReference type="InterPro" id="IPR051791">
    <property type="entry name" value="Pra-immunoreactive"/>
</dbReference>
<evidence type="ECO:0000256" key="3">
    <source>
        <dbReference type="ARBA" id="ARBA00022692"/>
    </source>
</evidence>
<dbReference type="InterPro" id="IPR010432">
    <property type="entry name" value="RDD"/>
</dbReference>
<evidence type="ECO:0000313" key="11">
    <source>
        <dbReference type="Proteomes" id="UP001206483"/>
    </source>
</evidence>
<feature type="compositionally biased region" description="Low complexity" evidence="6">
    <location>
        <begin position="345"/>
        <end position="355"/>
    </location>
</feature>
<keyword evidence="5 7" id="KW-0472">Membrane</keyword>
<comment type="caution">
    <text evidence="10">The sequence shown here is derived from an EMBL/GenBank/DDBJ whole genome shotgun (WGS) entry which is preliminary data.</text>
</comment>
<protein>
    <submittedName>
        <fullName evidence="10">RDD family membrane protein YckC</fullName>
    </submittedName>
</protein>
<keyword evidence="2" id="KW-1003">Cell membrane</keyword>
<evidence type="ECO:0000259" key="9">
    <source>
        <dbReference type="Pfam" id="PF10708"/>
    </source>
</evidence>
<feature type="compositionally biased region" description="Low complexity" evidence="6">
    <location>
        <begin position="369"/>
        <end position="398"/>
    </location>
</feature>
<feature type="region of interest" description="Disordered" evidence="6">
    <location>
        <begin position="217"/>
        <end position="253"/>
    </location>
</feature>
<feature type="transmembrane region" description="Helical" evidence="7">
    <location>
        <begin position="555"/>
        <end position="576"/>
    </location>
</feature>
<feature type="transmembrane region" description="Helical" evidence="7">
    <location>
        <begin position="597"/>
        <end position="621"/>
    </location>
</feature>
<feature type="compositionally biased region" description="Low complexity" evidence="6">
    <location>
        <begin position="436"/>
        <end position="448"/>
    </location>
</feature>
<feature type="compositionally biased region" description="Low complexity" evidence="6">
    <location>
        <begin position="236"/>
        <end position="253"/>
    </location>
</feature>
<dbReference type="Proteomes" id="UP001206483">
    <property type="component" value="Unassembled WGS sequence"/>
</dbReference>
<gene>
    <name evidence="10" type="ORF">FHR36_003249</name>
</gene>
<feature type="domain" description="DUF2510" evidence="9">
    <location>
        <begin position="23"/>
        <end position="54"/>
    </location>
</feature>
<name>A0ABT1IY88_9ACTN</name>
<comment type="subcellular location">
    <subcellularLocation>
        <location evidence="1">Cell membrane</location>
        <topology evidence="1">Multi-pass membrane protein</topology>
    </subcellularLocation>
</comment>
<evidence type="ECO:0000259" key="8">
    <source>
        <dbReference type="Pfam" id="PF06271"/>
    </source>
</evidence>
<keyword evidence="4 7" id="KW-1133">Transmembrane helix</keyword>
<dbReference type="PANTHER" id="PTHR36115">
    <property type="entry name" value="PROLINE-RICH ANTIGEN HOMOLOG-RELATED"/>
    <property type="match status" value="1"/>
</dbReference>
<feature type="compositionally biased region" description="Low complexity" evidence="6">
    <location>
        <begin position="489"/>
        <end position="530"/>
    </location>
</feature>
<feature type="domain" description="RDD" evidence="8">
    <location>
        <begin position="540"/>
        <end position="691"/>
    </location>
</feature>
<evidence type="ECO:0000313" key="10">
    <source>
        <dbReference type="EMBL" id="MCP2310116.1"/>
    </source>
</evidence>
<evidence type="ECO:0000256" key="5">
    <source>
        <dbReference type="ARBA" id="ARBA00023136"/>
    </source>
</evidence>
<feature type="transmembrane region" description="Helical" evidence="7">
    <location>
        <begin position="660"/>
        <end position="678"/>
    </location>
</feature>
<dbReference type="Pfam" id="PF10708">
    <property type="entry name" value="DUF2510"/>
    <property type="match status" value="1"/>
</dbReference>
<dbReference type="EMBL" id="JAMZDX010000003">
    <property type="protein sequence ID" value="MCP2310116.1"/>
    <property type="molecule type" value="Genomic_DNA"/>
</dbReference>
<feature type="region of interest" description="Disordered" evidence="6">
    <location>
        <begin position="466"/>
        <end position="530"/>
    </location>
</feature>
<reference evidence="10 11" key="1">
    <citation type="submission" date="2022-06" db="EMBL/GenBank/DDBJ databases">
        <title>Sequencing the genomes of 1000 actinobacteria strains.</title>
        <authorList>
            <person name="Klenk H.-P."/>
        </authorList>
    </citation>
    <scope>NUCLEOTIDE SEQUENCE [LARGE SCALE GENOMIC DNA]</scope>
    <source>
        <strain evidence="10 11">DSM 41656</strain>
    </source>
</reference>
<dbReference type="RefSeq" id="WP_253797927.1">
    <property type="nucleotide sequence ID" value="NZ_JAMZDX010000003.1"/>
</dbReference>
<feature type="compositionally biased region" description="Gly residues" evidence="6">
    <location>
        <begin position="467"/>
        <end position="488"/>
    </location>
</feature>
<evidence type="ECO:0000256" key="1">
    <source>
        <dbReference type="ARBA" id="ARBA00004651"/>
    </source>
</evidence>
<evidence type="ECO:0000256" key="4">
    <source>
        <dbReference type="ARBA" id="ARBA00022989"/>
    </source>
</evidence>
<keyword evidence="11" id="KW-1185">Reference proteome</keyword>
<organism evidence="10 11">
    <name type="scientific">Kitasatospora paracochleata</name>
    <dbReference type="NCBI Taxonomy" id="58354"/>
    <lineage>
        <taxon>Bacteria</taxon>
        <taxon>Bacillati</taxon>
        <taxon>Actinomycetota</taxon>
        <taxon>Actinomycetes</taxon>
        <taxon>Kitasatosporales</taxon>
        <taxon>Streptomycetaceae</taxon>
        <taxon>Kitasatospora</taxon>
    </lineage>
</organism>
<dbReference type="InterPro" id="IPR018929">
    <property type="entry name" value="DUF2510"/>
</dbReference>
<accession>A0ABT1IY88</accession>
<evidence type="ECO:0000256" key="2">
    <source>
        <dbReference type="ARBA" id="ARBA00022475"/>
    </source>
</evidence>
<feature type="region of interest" description="Disordered" evidence="6">
    <location>
        <begin position="1"/>
        <end position="26"/>
    </location>
</feature>
<proteinExistence type="predicted"/>
<feature type="compositionally biased region" description="Basic and acidic residues" evidence="6">
    <location>
        <begin position="399"/>
        <end position="420"/>
    </location>
</feature>
<evidence type="ECO:0000256" key="7">
    <source>
        <dbReference type="SAM" id="Phobius"/>
    </source>
</evidence>